<dbReference type="Gene3D" id="3.30.559.10">
    <property type="entry name" value="Chloramphenicol acetyltransferase-like domain"/>
    <property type="match status" value="2"/>
</dbReference>
<feature type="domain" description="Carrier" evidence="4">
    <location>
        <begin position="1046"/>
        <end position="1123"/>
    </location>
</feature>
<dbReference type="Proteomes" id="UP000199371">
    <property type="component" value="Unassembled WGS sequence"/>
</dbReference>
<dbReference type="CDD" id="cd19531">
    <property type="entry name" value="LCL_NRPS-like"/>
    <property type="match status" value="2"/>
</dbReference>
<dbReference type="SMART" id="SM00823">
    <property type="entry name" value="PKS_PP"/>
    <property type="match status" value="1"/>
</dbReference>
<dbReference type="InterPro" id="IPR001242">
    <property type="entry name" value="Condensation_dom"/>
</dbReference>
<dbReference type="Pfam" id="PF18563">
    <property type="entry name" value="TubC_N"/>
    <property type="match status" value="1"/>
</dbReference>
<protein>
    <submittedName>
        <fullName evidence="5">Amino acid adenylation domain-containing protein</fullName>
    </submittedName>
</protein>
<sequence>MSVKELVEQTKQLGIALYVKNNKLNFVAEAGAFPDELKQKVKENKEDILSYLMAQEQRSGIGSIVPVVRQDLMPLSYSQQRLWFIDLFGRANTAFYNMPTALNVNGDFDVDVAERAFLTIIQRHEILRTVYEQSDQSPMQRIRSDVHWKIARHDLNQYEGDELEMEIKWAVTQDAVGTFDLATDVMLRVTWLNTDKDAKQGILLFNMHHIASDGWSIAVLIQEFLTLYKAYNVGLPNPLPELGIQYADYAHWQREYLSSEALEEELNYWIQQLDGAPKVHSLPMSNKRPMMMQHAGEVVSLTQSADVAQKVIALAKRYGVTPFMFMHAALAILINKHSNSEDIVIGTPVANRLQSELDPLIGFFLNNLPLRCQVDQRQSFLDFLAKIKQVNLDAQAHQSLPFDTIVDQLKVERSTQYAPLFQILLNMNTNEEPVIHLPGVRLQPTGTGIATAKFDLEVCLSVSDKGIKAEWIYDVALFKKQKIEAYAQHLSNLIESIVATPEACLYELPMLSSAEQNYLLNEVNETALALPEGQLIQDLVAKQVKQNPSATALQFGGHSITYLELHQRTNQLACLLRDKGVQTGTMVGIAMQRSIDVVVSLLATLKAGAAYVPLDPNYPASRLEHMIADSGLAMILTQSALHSQFSRPGVQIFAVDNLHESLSQYDCEEFQIPDLTPSHLAYVIYTSGSTGKPKGVMIEHKAAVNFIQGMTGALPQIDIPAPWLLLTTISFDISLFEWLGCLTTGGTCVIASNEMSDDPIALARYINEKPFSVIQTTPSRWTQLIEAGLKPAYSFNALTGGEALSKELLKKFKQLKIEPLNCYGPTEATVWSLTNHVTRKLANNYKLSLGHGLANYQHFVLNDQHQLLPQDSIGELYIGGNSLARGYLNNEKLTSERFIYVDLGDGQRRRLYRTGDLARVSEGGFIDYLGRADDQVKIRGHRIELGEIEQQLLVLPDVKNCVVVAKDFGTGSLQLVGYLEAAKTIKVSMEDLISQLKMGLARVLPEHMIPSAFVLIDKWPLTPSGKIDKSTLPEPIVFGSNKEFVAPRDQLEKDLVDIWSELLNVAEDVISVLDNFFSLGGHSLLTVRLVSALRDRLGYEISVVEIFENPTIESLAQFINANASEVAADPTRPAISEIDRTQPIPLSFAQQRLWFIDQLERGSSALYNMPIYFKVQGQFNLEVANLALSHIIKRHEILRTVYRYENEQAVQIILDNVEPNVRMLDLSTIDDADKEAEVIRLATLDEQQPFDIKQDVMLRITWLKLDSEQGVLLFNVHHIASDAWSMSILVKEFVALYQAFIAGEEVVLPSMTLQYADFAAWQRNYLTGDVLQKQLDYWAEQLVEAPVVHSLPLDYPRPKTNTFNGAYVFCEVDAELASRFNEVAKAFNYTNFMVLHALLTLVIARNGNNDDVLLGTLVANRTDKATEGMVGFFINTLVLRNNIQNVESFSALLEQTRSVNLTAQAHQDIPFEQLVDQLNVERSTQHNPLFQIVLSMNTNKAEHFSIEGLQFERFYTDFVMAKFDIQLDAVVRDDGISLQWAYNTNLFKEATIQRLSDHLLEVMKQVLPDTACCLSDVTMLSAQEVQHLVHDLNRTEVAYPQDVCMHELFEAQVRQQPQATALVFEGQSLSYEALNARANQVARYLRAEHGVGPDTLVGLCVPRSLQMVVGLLGILKAGGAYVPLDPDYPTARLNYMVED</sequence>
<dbReference type="EMBL" id="FNXF01000014">
    <property type="protein sequence ID" value="SEI05570.1"/>
    <property type="molecule type" value="Genomic_DNA"/>
</dbReference>
<evidence type="ECO:0000313" key="6">
    <source>
        <dbReference type="Proteomes" id="UP000199371"/>
    </source>
</evidence>
<dbReference type="InterPro" id="IPR023213">
    <property type="entry name" value="CAT-like_dom_sf"/>
</dbReference>
<dbReference type="FunFam" id="1.10.1200.10:FF:000005">
    <property type="entry name" value="Nonribosomal peptide synthetase 1"/>
    <property type="match status" value="1"/>
</dbReference>
<dbReference type="GO" id="GO:0047527">
    <property type="term" value="F:2,3-dihydroxybenzoate-serine ligase activity"/>
    <property type="evidence" value="ECO:0007669"/>
    <property type="project" value="TreeGrafter"/>
</dbReference>
<dbReference type="SUPFAM" id="SSF56801">
    <property type="entry name" value="Acetyl-CoA synthetase-like"/>
    <property type="match status" value="2"/>
</dbReference>
<dbReference type="Gene3D" id="3.30.300.30">
    <property type="match status" value="1"/>
</dbReference>
<dbReference type="InterPro" id="IPR042099">
    <property type="entry name" value="ANL_N_sf"/>
</dbReference>
<evidence type="ECO:0000256" key="1">
    <source>
        <dbReference type="ARBA" id="ARBA00001957"/>
    </source>
</evidence>
<dbReference type="InterPro" id="IPR020845">
    <property type="entry name" value="AMP-binding_CS"/>
</dbReference>
<dbReference type="GO" id="GO:0031177">
    <property type="term" value="F:phosphopantetheine binding"/>
    <property type="evidence" value="ECO:0007669"/>
    <property type="project" value="InterPro"/>
</dbReference>
<dbReference type="InterPro" id="IPR045851">
    <property type="entry name" value="AMP-bd_C_sf"/>
</dbReference>
<dbReference type="InterPro" id="IPR009081">
    <property type="entry name" value="PP-bd_ACP"/>
</dbReference>
<dbReference type="Gene3D" id="3.40.50.980">
    <property type="match status" value="2"/>
</dbReference>
<dbReference type="STRING" id="173990.SAMN05660691_03148"/>
<keyword evidence="2" id="KW-0596">Phosphopantetheine</keyword>
<dbReference type="GO" id="GO:0043041">
    <property type="term" value="P:amino acid activation for nonribosomal peptide biosynthetic process"/>
    <property type="evidence" value="ECO:0007669"/>
    <property type="project" value="TreeGrafter"/>
</dbReference>
<keyword evidence="6" id="KW-1185">Reference proteome</keyword>
<organism evidence="5 6">
    <name type="scientific">Rheinheimera pacifica</name>
    <dbReference type="NCBI Taxonomy" id="173990"/>
    <lineage>
        <taxon>Bacteria</taxon>
        <taxon>Pseudomonadati</taxon>
        <taxon>Pseudomonadota</taxon>
        <taxon>Gammaproteobacteria</taxon>
        <taxon>Chromatiales</taxon>
        <taxon>Chromatiaceae</taxon>
        <taxon>Rheinheimera</taxon>
    </lineage>
</organism>
<dbReference type="FunFam" id="3.40.50.980:FF:000001">
    <property type="entry name" value="Non-ribosomal peptide synthetase"/>
    <property type="match status" value="1"/>
</dbReference>
<dbReference type="Pfam" id="PF00550">
    <property type="entry name" value="PP-binding"/>
    <property type="match status" value="1"/>
</dbReference>
<dbReference type="NCBIfam" id="TIGR01733">
    <property type="entry name" value="AA-adenyl-dom"/>
    <property type="match status" value="1"/>
</dbReference>
<dbReference type="PANTHER" id="PTHR45527:SF1">
    <property type="entry name" value="FATTY ACID SYNTHASE"/>
    <property type="match status" value="1"/>
</dbReference>
<evidence type="ECO:0000259" key="4">
    <source>
        <dbReference type="PROSITE" id="PS50075"/>
    </source>
</evidence>
<dbReference type="Gene3D" id="2.30.38.10">
    <property type="entry name" value="Luciferase, Domain 3"/>
    <property type="match status" value="1"/>
</dbReference>
<dbReference type="Gene3D" id="1.10.1200.10">
    <property type="entry name" value="ACP-like"/>
    <property type="match status" value="1"/>
</dbReference>
<dbReference type="Gene3D" id="1.10.10.1830">
    <property type="entry name" value="Non-ribosomal peptide synthase, adenylation domain"/>
    <property type="match status" value="1"/>
</dbReference>
<comment type="cofactor">
    <cofactor evidence="1">
        <name>pantetheine 4'-phosphate</name>
        <dbReference type="ChEBI" id="CHEBI:47942"/>
    </cofactor>
</comment>
<dbReference type="Gene3D" id="3.30.559.30">
    <property type="entry name" value="Nonribosomal peptide synthetase, condensation domain"/>
    <property type="match status" value="2"/>
</dbReference>
<dbReference type="InterPro" id="IPR044894">
    <property type="entry name" value="TubC_N_sf"/>
</dbReference>
<dbReference type="InterPro" id="IPR020806">
    <property type="entry name" value="PKS_PP-bd"/>
</dbReference>
<dbReference type="SUPFAM" id="SSF47336">
    <property type="entry name" value="ACP-like"/>
    <property type="match status" value="1"/>
</dbReference>
<accession>A0A1H6MU33</accession>
<dbReference type="PROSITE" id="PS50075">
    <property type="entry name" value="CARRIER"/>
    <property type="match status" value="1"/>
</dbReference>
<dbReference type="CDD" id="cd05930">
    <property type="entry name" value="A_NRPS"/>
    <property type="match status" value="1"/>
</dbReference>
<dbReference type="GO" id="GO:0009239">
    <property type="term" value="P:enterobactin biosynthetic process"/>
    <property type="evidence" value="ECO:0007669"/>
    <property type="project" value="TreeGrafter"/>
</dbReference>
<dbReference type="OrthoDB" id="9757559at2"/>
<dbReference type="InterPro" id="IPR010071">
    <property type="entry name" value="AA_adenyl_dom"/>
</dbReference>
<dbReference type="InterPro" id="IPR036736">
    <property type="entry name" value="ACP-like_sf"/>
</dbReference>
<dbReference type="InterPro" id="IPR041464">
    <property type="entry name" value="TubC_N"/>
</dbReference>
<dbReference type="SUPFAM" id="SSF52777">
    <property type="entry name" value="CoA-dependent acyltransferases"/>
    <property type="match status" value="4"/>
</dbReference>
<dbReference type="PROSITE" id="PS00012">
    <property type="entry name" value="PHOSPHOPANTETHEINE"/>
    <property type="match status" value="1"/>
</dbReference>
<evidence type="ECO:0000256" key="2">
    <source>
        <dbReference type="ARBA" id="ARBA00022450"/>
    </source>
</evidence>
<dbReference type="InterPro" id="IPR006162">
    <property type="entry name" value="Ppantetheine_attach_site"/>
</dbReference>
<dbReference type="RefSeq" id="WP_092795412.1">
    <property type="nucleotide sequence ID" value="NZ_FNXF01000014.1"/>
</dbReference>
<dbReference type="Pfam" id="PF00668">
    <property type="entry name" value="Condensation"/>
    <property type="match status" value="2"/>
</dbReference>
<proteinExistence type="predicted"/>
<reference evidence="6" key="1">
    <citation type="submission" date="2016-10" db="EMBL/GenBank/DDBJ databases">
        <authorList>
            <person name="Varghese N."/>
            <person name="Submissions S."/>
        </authorList>
    </citation>
    <scope>NUCLEOTIDE SEQUENCE [LARGE SCALE GENOMIC DNA]</scope>
    <source>
        <strain evidence="6">DSM 17616</strain>
    </source>
</reference>
<dbReference type="PANTHER" id="PTHR45527">
    <property type="entry name" value="NONRIBOSOMAL PEPTIDE SYNTHETASE"/>
    <property type="match status" value="1"/>
</dbReference>
<evidence type="ECO:0000313" key="5">
    <source>
        <dbReference type="EMBL" id="SEI05570.1"/>
    </source>
</evidence>
<dbReference type="FunFam" id="3.40.50.12780:FF:000012">
    <property type="entry name" value="Non-ribosomal peptide synthetase"/>
    <property type="match status" value="1"/>
</dbReference>
<feature type="non-terminal residue" evidence="5">
    <location>
        <position position="1699"/>
    </location>
</feature>
<dbReference type="Pfam" id="PF00501">
    <property type="entry name" value="AMP-binding"/>
    <property type="match status" value="2"/>
</dbReference>
<dbReference type="InterPro" id="IPR025110">
    <property type="entry name" value="AMP-bd_C"/>
</dbReference>
<dbReference type="Pfam" id="PF13193">
    <property type="entry name" value="AMP-binding_C"/>
    <property type="match status" value="1"/>
</dbReference>
<keyword evidence="3" id="KW-0597">Phosphoprotein</keyword>
<dbReference type="InterPro" id="IPR000873">
    <property type="entry name" value="AMP-dep_synth/lig_dom"/>
</dbReference>
<name>A0A1H6MU33_9GAMM</name>
<dbReference type="Gene3D" id="3.40.50.12780">
    <property type="entry name" value="N-terminal domain of ligase-like"/>
    <property type="match status" value="1"/>
</dbReference>
<gene>
    <name evidence="5" type="ORF">SAMN05660691_03148</name>
</gene>
<dbReference type="GO" id="GO:0005829">
    <property type="term" value="C:cytosol"/>
    <property type="evidence" value="ECO:0007669"/>
    <property type="project" value="TreeGrafter"/>
</dbReference>
<evidence type="ECO:0000256" key="3">
    <source>
        <dbReference type="ARBA" id="ARBA00022553"/>
    </source>
</evidence>
<dbReference type="PROSITE" id="PS00455">
    <property type="entry name" value="AMP_BINDING"/>
    <property type="match status" value="1"/>
</dbReference>
<dbReference type="GO" id="GO:0009366">
    <property type="term" value="C:enterobactin synthetase complex"/>
    <property type="evidence" value="ECO:0007669"/>
    <property type="project" value="TreeGrafter"/>
</dbReference>